<evidence type="ECO:0000313" key="7">
    <source>
        <dbReference type="Proteomes" id="UP000694920"/>
    </source>
</evidence>
<gene>
    <name evidence="8 9" type="primary">LOC107263428</name>
</gene>
<protein>
    <submittedName>
        <fullName evidence="8 9">Facilitated trehalose transporter Tret1-2 homolog</fullName>
    </submittedName>
</protein>
<dbReference type="FunFam" id="1.20.1250.20:FF:000249">
    <property type="entry name" value="facilitated trehalose transporter Tret1"/>
    <property type="match status" value="1"/>
</dbReference>
<feature type="transmembrane region" description="Helical" evidence="5">
    <location>
        <begin position="348"/>
        <end position="370"/>
    </location>
</feature>
<feature type="transmembrane region" description="Helical" evidence="5">
    <location>
        <begin position="132"/>
        <end position="151"/>
    </location>
</feature>
<comment type="subcellular location">
    <subcellularLocation>
        <location evidence="1">Membrane</location>
        <topology evidence="1">Multi-pass membrane protein</topology>
    </subcellularLocation>
</comment>
<dbReference type="GO" id="GO:0022857">
    <property type="term" value="F:transmembrane transporter activity"/>
    <property type="evidence" value="ECO:0007669"/>
    <property type="project" value="InterPro"/>
</dbReference>
<evidence type="ECO:0000259" key="6">
    <source>
        <dbReference type="PROSITE" id="PS50850"/>
    </source>
</evidence>
<feature type="transmembrane region" description="Helical" evidence="5">
    <location>
        <begin position="409"/>
        <end position="432"/>
    </location>
</feature>
<dbReference type="PROSITE" id="PS00217">
    <property type="entry name" value="SUGAR_TRANSPORT_2"/>
    <property type="match status" value="1"/>
</dbReference>
<dbReference type="InterPro" id="IPR005828">
    <property type="entry name" value="MFS_sugar_transport-like"/>
</dbReference>
<dbReference type="GO" id="GO:0016020">
    <property type="term" value="C:membrane"/>
    <property type="evidence" value="ECO:0007669"/>
    <property type="project" value="UniProtKB-SubCell"/>
</dbReference>
<proteinExistence type="predicted"/>
<evidence type="ECO:0000256" key="5">
    <source>
        <dbReference type="SAM" id="Phobius"/>
    </source>
</evidence>
<dbReference type="AlphaFoldDB" id="A0AAJ7BHE3"/>
<name>A0AAJ7BHE3_CEPCN</name>
<accession>A0AAJ7BHE3</accession>
<dbReference type="InterPro" id="IPR050549">
    <property type="entry name" value="MFS_Trehalose_Transporter"/>
</dbReference>
<dbReference type="InterPro" id="IPR005829">
    <property type="entry name" value="Sugar_transporter_CS"/>
</dbReference>
<feature type="transmembrane region" description="Helical" evidence="5">
    <location>
        <begin position="377"/>
        <end position="397"/>
    </location>
</feature>
<sequence length="535" mass="56958">MAPDTRQENQPILSYVSSPTKIKTAKAKDAAEINKNNNNNNYETKTVLRQYFSNSNGVLAQCLVTGSILILTAGAGMPIGYSAVLLPQLAENNGTLHADSELGSWIASVHSLVSPLGSLLSGPLLDVIGRRGCLQLSSIPLCIGFAVIGMAKSIPCILAGRLIAGFAVGLVAVPAQVLIGEMADPGLRGLLVGIPFAAYSMGILFVYILGATFSWETVAFCGTALPLLALLTLSLIPESPAWLVKRRRIDAAKKALLWLRGGDIVQVNTEIALLEARAKADVARISSTASLSQQATSAISKILNPGVLKPLAIINIFNFLQILSGTYVIVFYGVNIISKLGGDSVDKYMAAVVTAAIRFLFCLVCCVLLLKVGRRPLGIISAIGTAVTCLILAGYMLAKKENSTVDAYVIGFCLLMYVAANTIGLMSLPGVMLGELLPLRARGIGGGSTFFIFNLLIFSLTKLFPLITERVGITGVFTIFGASALLESVFVYVALPETKGRSLQQIEDYFQQGNVLWVTRKREPKSNDGLTIVNV</sequence>
<dbReference type="SUPFAM" id="SSF103473">
    <property type="entry name" value="MFS general substrate transporter"/>
    <property type="match status" value="1"/>
</dbReference>
<dbReference type="PROSITE" id="PS50850">
    <property type="entry name" value="MFS"/>
    <property type="match status" value="1"/>
</dbReference>
<feature type="transmembrane region" description="Helical" evidence="5">
    <location>
        <begin position="58"/>
        <end position="82"/>
    </location>
</feature>
<dbReference type="PROSITE" id="PS00216">
    <property type="entry name" value="SUGAR_TRANSPORT_1"/>
    <property type="match status" value="1"/>
</dbReference>
<evidence type="ECO:0000256" key="4">
    <source>
        <dbReference type="ARBA" id="ARBA00023136"/>
    </source>
</evidence>
<evidence type="ECO:0000313" key="8">
    <source>
        <dbReference type="RefSeq" id="XP_015586150.1"/>
    </source>
</evidence>
<dbReference type="GeneID" id="107263428"/>
<feature type="transmembrane region" description="Helical" evidence="5">
    <location>
        <begin position="311"/>
        <end position="336"/>
    </location>
</feature>
<evidence type="ECO:0000313" key="9">
    <source>
        <dbReference type="RefSeq" id="XP_015586227.1"/>
    </source>
</evidence>
<evidence type="ECO:0000256" key="1">
    <source>
        <dbReference type="ARBA" id="ARBA00004141"/>
    </source>
</evidence>
<dbReference type="InterPro" id="IPR036259">
    <property type="entry name" value="MFS_trans_sf"/>
</dbReference>
<feature type="transmembrane region" description="Helical" evidence="5">
    <location>
        <begin position="473"/>
        <end position="495"/>
    </location>
</feature>
<keyword evidence="2 5" id="KW-0812">Transmembrane</keyword>
<dbReference type="Pfam" id="PF00083">
    <property type="entry name" value="Sugar_tr"/>
    <property type="match status" value="1"/>
</dbReference>
<evidence type="ECO:0000256" key="3">
    <source>
        <dbReference type="ARBA" id="ARBA00022989"/>
    </source>
</evidence>
<dbReference type="PANTHER" id="PTHR48021:SF7">
    <property type="entry name" value="RH09188P"/>
    <property type="match status" value="1"/>
</dbReference>
<organism evidence="7 8">
    <name type="scientific">Cephus cinctus</name>
    <name type="common">Wheat stem sawfly</name>
    <dbReference type="NCBI Taxonomy" id="211228"/>
    <lineage>
        <taxon>Eukaryota</taxon>
        <taxon>Metazoa</taxon>
        <taxon>Ecdysozoa</taxon>
        <taxon>Arthropoda</taxon>
        <taxon>Hexapoda</taxon>
        <taxon>Insecta</taxon>
        <taxon>Pterygota</taxon>
        <taxon>Neoptera</taxon>
        <taxon>Endopterygota</taxon>
        <taxon>Hymenoptera</taxon>
        <taxon>Cephoidea</taxon>
        <taxon>Cephidae</taxon>
        <taxon>Cephus</taxon>
    </lineage>
</organism>
<feature type="transmembrane region" description="Helical" evidence="5">
    <location>
        <begin position="190"/>
        <end position="211"/>
    </location>
</feature>
<dbReference type="RefSeq" id="XP_015586227.1">
    <property type="nucleotide sequence ID" value="XM_015730741.2"/>
</dbReference>
<dbReference type="KEGG" id="ccin:107263428"/>
<feature type="transmembrane region" description="Helical" evidence="5">
    <location>
        <begin position="157"/>
        <end position="178"/>
    </location>
</feature>
<dbReference type="Gene3D" id="1.20.1250.20">
    <property type="entry name" value="MFS general substrate transporter like domains"/>
    <property type="match status" value="1"/>
</dbReference>
<feature type="domain" description="Major facilitator superfamily (MFS) profile" evidence="6">
    <location>
        <begin position="62"/>
        <end position="499"/>
    </location>
</feature>
<reference evidence="8 9" key="1">
    <citation type="submission" date="2025-04" db="UniProtKB">
        <authorList>
            <consortium name="RefSeq"/>
        </authorList>
    </citation>
    <scope>IDENTIFICATION</scope>
</reference>
<dbReference type="RefSeq" id="XP_015586150.1">
    <property type="nucleotide sequence ID" value="XM_015730664.2"/>
</dbReference>
<keyword evidence="4 5" id="KW-0472">Membrane</keyword>
<dbReference type="InterPro" id="IPR020846">
    <property type="entry name" value="MFS_dom"/>
</dbReference>
<evidence type="ECO:0000256" key="2">
    <source>
        <dbReference type="ARBA" id="ARBA00022692"/>
    </source>
</evidence>
<keyword evidence="7" id="KW-1185">Reference proteome</keyword>
<dbReference type="Proteomes" id="UP000694920">
    <property type="component" value="Unplaced"/>
</dbReference>
<keyword evidence="3 5" id="KW-1133">Transmembrane helix</keyword>
<dbReference type="PANTHER" id="PTHR48021">
    <property type="match status" value="1"/>
</dbReference>
<feature type="transmembrane region" description="Helical" evidence="5">
    <location>
        <begin position="444"/>
        <end position="467"/>
    </location>
</feature>